<dbReference type="AlphaFoldDB" id="A2DNC6"/>
<dbReference type="InterPro" id="IPR003386">
    <property type="entry name" value="LACT/PDAT_acylTrfase"/>
</dbReference>
<accession>A2DNC6</accession>
<dbReference type="EMBL" id="DS113222">
    <property type="protein sequence ID" value="EAY18114.1"/>
    <property type="molecule type" value="Genomic_DNA"/>
</dbReference>
<dbReference type="OrthoDB" id="190846at2759"/>
<dbReference type="PANTHER" id="PTHR11440">
    <property type="entry name" value="LECITHIN-CHOLESTEROL ACYLTRANSFERASE-RELATED"/>
    <property type="match status" value="1"/>
</dbReference>
<evidence type="ECO:0000313" key="2">
    <source>
        <dbReference type="Proteomes" id="UP000001542"/>
    </source>
</evidence>
<dbReference type="InParanoid" id="A2DNC6"/>
<dbReference type="SUPFAM" id="SSF53474">
    <property type="entry name" value="alpha/beta-Hydrolases"/>
    <property type="match status" value="1"/>
</dbReference>
<keyword evidence="1" id="KW-0808">Transferase</keyword>
<gene>
    <name evidence="1" type="ORF">TVAG_306360</name>
</gene>
<reference evidence="1" key="2">
    <citation type="journal article" date="2007" name="Science">
        <title>Draft genome sequence of the sexually transmitted pathogen Trichomonas vaginalis.</title>
        <authorList>
            <person name="Carlton J.M."/>
            <person name="Hirt R.P."/>
            <person name="Silva J.C."/>
            <person name="Delcher A.L."/>
            <person name="Schatz M."/>
            <person name="Zhao Q."/>
            <person name="Wortman J.R."/>
            <person name="Bidwell S.L."/>
            <person name="Alsmark U.C.M."/>
            <person name="Besteiro S."/>
            <person name="Sicheritz-Ponten T."/>
            <person name="Noel C.J."/>
            <person name="Dacks J.B."/>
            <person name="Foster P.G."/>
            <person name="Simillion C."/>
            <person name="Van de Peer Y."/>
            <person name="Miranda-Saavedra D."/>
            <person name="Barton G.J."/>
            <person name="Westrop G.D."/>
            <person name="Mueller S."/>
            <person name="Dessi D."/>
            <person name="Fiori P.L."/>
            <person name="Ren Q."/>
            <person name="Paulsen I."/>
            <person name="Zhang H."/>
            <person name="Bastida-Corcuera F.D."/>
            <person name="Simoes-Barbosa A."/>
            <person name="Brown M.T."/>
            <person name="Hayes R.D."/>
            <person name="Mukherjee M."/>
            <person name="Okumura C.Y."/>
            <person name="Schneider R."/>
            <person name="Smith A.J."/>
            <person name="Vanacova S."/>
            <person name="Villalvazo M."/>
            <person name="Haas B.J."/>
            <person name="Pertea M."/>
            <person name="Feldblyum T.V."/>
            <person name="Utterback T.R."/>
            <person name="Shu C.L."/>
            <person name="Osoegawa K."/>
            <person name="de Jong P.J."/>
            <person name="Hrdy I."/>
            <person name="Horvathova L."/>
            <person name="Zubacova Z."/>
            <person name="Dolezal P."/>
            <person name="Malik S.B."/>
            <person name="Logsdon J.M. Jr."/>
            <person name="Henze K."/>
            <person name="Gupta A."/>
            <person name="Wang C.C."/>
            <person name="Dunne R.L."/>
            <person name="Upcroft J.A."/>
            <person name="Upcroft P."/>
            <person name="White O."/>
            <person name="Salzberg S.L."/>
            <person name="Tang P."/>
            <person name="Chiu C.-H."/>
            <person name="Lee Y.-S."/>
            <person name="Embley T.M."/>
            <person name="Coombs G.H."/>
            <person name="Mottram J.C."/>
            <person name="Tachezy J."/>
            <person name="Fraser-Liggett C.M."/>
            <person name="Johnson P.J."/>
        </authorList>
    </citation>
    <scope>NUCLEOTIDE SEQUENCE [LARGE SCALE GENOMIC DNA]</scope>
    <source>
        <strain evidence="1">G3</strain>
    </source>
</reference>
<dbReference type="GO" id="GO:0006629">
    <property type="term" value="P:lipid metabolic process"/>
    <property type="evidence" value="ECO:0000318"/>
    <property type="project" value="GO_Central"/>
</dbReference>
<dbReference type="Gene3D" id="3.40.50.1820">
    <property type="entry name" value="alpha/beta hydrolase"/>
    <property type="match status" value="1"/>
</dbReference>
<proteinExistence type="predicted"/>
<protein>
    <submittedName>
        <fullName evidence="1">Lecithin:cholesterol acyltransferase family protein</fullName>
    </submittedName>
</protein>
<dbReference type="VEuPathDB" id="TrichDB:TVAGG3_1024510"/>
<dbReference type="GO" id="GO:0008374">
    <property type="term" value="F:O-acyltransferase activity"/>
    <property type="evidence" value="ECO:0007669"/>
    <property type="project" value="InterPro"/>
</dbReference>
<dbReference type="eggNOG" id="KOG2369">
    <property type="taxonomic scope" value="Eukaryota"/>
</dbReference>
<reference evidence="1" key="1">
    <citation type="submission" date="2006-10" db="EMBL/GenBank/DDBJ databases">
        <authorList>
            <person name="Amadeo P."/>
            <person name="Zhao Q."/>
            <person name="Wortman J."/>
            <person name="Fraser-Liggett C."/>
            <person name="Carlton J."/>
        </authorList>
    </citation>
    <scope>NUCLEOTIDE SEQUENCE</scope>
    <source>
        <strain evidence="1">G3</strain>
    </source>
</reference>
<dbReference type="VEuPathDB" id="TrichDB:TVAG_306360"/>
<dbReference type="STRING" id="5722.A2DNC6"/>
<name>A2DNC6_TRIV3</name>
<keyword evidence="2" id="KW-1185">Reference proteome</keyword>
<evidence type="ECO:0000313" key="1">
    <source>
        <dbReference type="EMBL" id="EAY18114.1"/>
    </source>
</evidence>
<dbReference type="Proteomes" id="UP000001542">
    <property type="component" value="Unassembled WGS sequence"/>
</dbReference>
<dbReference type="InterPro" id="IPR029058">
    <property type="entry name" value="AB_hydrolase_fold"/>
</dbReference>
<dbReference type="OMA" id="VVNWLCY"/>
<organism evidence="1 2">
    <name type="scientific">Trichomonas vaginalis (strain ATCC PRA-98 / G3)</name>
    <dbReference type="NCBI Taxonomy" id="412133"/>
    <lineage>
        <taxon>Eukaryota</taxon>
        <taxon>Metamonada</taxon>
        <taxon>Parabasalia</taxon>
        <taxon>Trichomonadida</taxon>
        <taxon>Trichomonadidae</taxon>
        <taxon>Trichomonas</taxon>
    </lineage>
</organism>
<dbReference type="RefSeq" id="XP_001579100.1">
    <property type="nucleotide sequence ID" value="XM_001579050.1"/>
</dbReference>
<dbReference type="Pfam" id="PF02450">
    <property type="entry name" value="LCAT"/>
    <property type="match status" value="1"/>
</dbReference>
<keyword evidence="1" id="KW-0012">Acyltransferase</keyword>
<dbReference type="KEGG" id="tva:5463620"/>
<dbReference type="SMR" id="A2DNC6"/>
<sequence length="385" mass="43885">MFQILLTLASSKKPVILLPGLISSVLSGDVTKKRYWYCPNVKDQQVWFNDDYVLPPTYYCLLDSVRLEWDDKLNNTKQPDYVNLSIVDFGGLNGINNIDSLGDTHFVPYYKVLVDRLIQEGYSERVDLFGAPFDWRFGLNLPQDFYNQFTALVEQAYTTNQNQKVTLIGHSMGGFFINHYLGRLMPKEWTEKYIESAIFVAPAFGGSGIAFETQVTHKLPWLSILGELPETVCSIQGIHIHMPNHVIFGDKTLGYKPDGQPLVAREMTDFLINQGYLTGDYIKIHNKMKPFFVDAPPQPPVPSAVIYNSGLPTIQGFDFRTKDREMVFGGGDMMVNEEGPEYACNNWKNTSCLDLKSADLKNDNHLTIIYNKDVLEFIVNWIKNF</sequence>